<evidence type="ECO:0000256" key="1">
    <source>
        <dbReference type="PROSITE-ProRule" id="PRU00723"/>
    </source>
</evidence>
<organism evidence="3 4">
    <name type="scientific">Allacma fusca</name>
    <dbReference type="NCBI Taxonomy" id="39272"/>
    <lineage>
        <taxon>Eukaryota</taxon>
        <taxon>Metazoa</taxon>
        <taxon>Ecdysozoa</taxon>
        <taxon>Arthropoda</taxon>
        <taxon>Hexapoda</taxon>
        <taxon>Collembola</taxon>
        <taxon>Symphypleona</taxon>
        <taxon>Sminthuridae</taxon>
        <taxon>Allacma</taxon>
    </lineage>
</organism>
<dbReference type="GO" id="GO:0071037">
    <property type="term" value="P:nuclear polyadenylation-dependent snRNA catabolic process"/>
    <property type="evidence" value="ECO:0007669"/>
    <property type="project" value="TreeGrafter"/>
</dbReference>
<proteinExistence type="predicted"/>
<evidence type="ECO:0000259" key="2">
    <source>
        <dbReference type="PROSITE" id="PS50103"/>
    </source>
</evidence>
<dbReference type="Proteomes" id="UP000708208">
    <property type="component" value="Unassembled WGS sequence"/>
</dbReference>
<keyword evidence="4" id="KW-1185">Reference proteome</keyword>
<keyword evidence="1" id="KW-0863">Zinc-finger</keyword>
<dbReference type="GO" id="GO:0071035">
    <property type="term" value="P:nuclear polyadenylation-dependent rRNA catabolic process"/>
    <property type="evidence" value="ECO:0007669"/>
    <property type="project" value="TreeGrafter"/>
</dbReference>
<dbReference type="InterPro" id="IPR000571">
    <property type="entry name" value="Znf_CCCH"/>
</dbReference>
<dbReference type="InterPro" id="IPR045092">
    <property type="entry name" value="Rrp6-like"/>
</dbReference>
<dbReference type="GO" id="GO:0000176">
    <property type="term" value="C:nuclear exosome (RNase complex)"/>
    <property type="evidence" value="ECO:0007669"/>
    <property type="project" value="TreeGrafter"/>
</dbReference>
<feature type="zinc finger region" description="C3H1-type" evidence="1">
    <location>
        <begin position="433"/>
        <end position="456"/>
    </location>
</feature>
<dbReference type="PANTHER" id="PTHR12124">
    <property type="entry name" value="POLYMYOSITIS/SCLERODERMA AUTOANTIGEN-RELATED"/>
    <property type="match status" value="1"/>
</dbReference>
<dbReference type="SMART" id="SM00356">
    <property type="entry name" value="ZnF_C3H1"/>
    <property type="match status" value="2"/>
</dbReference>
<comment type="caution">
    <text evidence="3">The sequence shown here is derived from an EMBL/GenBank/DDBJ whole genome shotgun (WGS) entry which is preliminary data.</text>
</comment>
<dbReference type="GO" id="GO:0005730">
    <property type="term" value="C:nucleolus"/>
    <property type="evidence" value="ECO:0007669"/>
    <property type="project" value="TreeGrafter"/>
</dbReference>
<protein>
    <recommendedName>
        <fullName evidence="2">C3H1-type domain-containing protein</fullName>
    </recommendedName>
</protein>
<evidence type="ECO:0000313" key="3">
    <source>
        <dbReference type="EMBL" id="CAG7716780.1"/>
    </source>
</evidence>
<dbReference type="GO" id="GO:0071038">
    <property type="term" value="P:TRAMP-dependent tRNA surveillance pathway"/>
    <property type="evidence" value="ECO:0007669"/>
    <property type="project" value="TreeGrafter"/>
</dbReference>
<dbReference type="AlphaFoldDB" id="A0A8J2JH40"/>
<dbReference type="GO" id="GO:0071039">
    <property type="term" value="P:nuclear polyadenylation-dependent CUT catabolic process"/>
    <property type="evidence" value="ECO:0007669"/>
    <property type="project" value="TreeGrafter"/>
</dbReference>
<sequence>MEKVKAGTSTKKQKTAEYFRSTRCNEKAFHQSGLPRPQQKFSGLKFRTRQVNTGKLEICNPFKNIPLDPVPEVMMTPRFPNDEAQKKMDTMFGNIKPGWILNTVDFANFYEKIRNLKEFALDTEGFVAIIQIGTWEHGDFILGAYEVRDQIIQFLKPILEDPTVLKIVHGGVNDYLWLQRDFNIFMRRILDTQVMHHVLSAEVQISFKDLVRRYEPEMVQYLKTETLSEWRLRPGAGITTDQEIYATSDVHFLIRIMDNMRRKFQISRPNGIAKAFELSEVSLEGKLYKVPNPTPAPSVDEADRGTDDITRVTGKLEEYVENQKKILLRILVSPNPVEAWTEIKQTKCQKCGVRGHSRGYCDQEKAAGYWKIYIKEHPEYAQKQFERRMRKLEENRAKRAAATEKFLAQPCKFFQRGNCSKGESCRFVHQAPPLPEPCKFFAAGMCSRGSNCRFLH</sequence>
<dbReference type="Pfam" id="PF18345">
    <property type="entry name" value="zf_CCCH_4"/>
    <property type="match status" value="2"/>
</dbReference>
<dbReference type="InterPro" id="IPR002562">
    <property type="entry name" value="3'-5'_exonuclease_dom"/>
</dbReference>
<accession>A0A8J2JH40</accession>
<dbReference type="GO" id="GO:0008270">
    <property type="term" value="F:zinc ion binding"/>
    <property type="evidence" value="ECO:0007669"/>
    <property type="project" value="UniProtKB-KW"/>
</dbReference>
<dbReference type="OrthoDB" id="2250022at2759"/>
<reference evidence="3" key="1">
    <citation type="submission" date="2021-06" db="EMBL/GenBank/DDBJ databases">
        <authorList>
            <person name="Hodson N. C."/>
            <person name="Mongue J. A."/>
            <person name="Jaron S. K."/>
        </authorList>
    </citation>
    <scope>NUCLEOTIDE SEQUENCE</scope>
</reference>
<dbReference type="PROSITE" id="PS50103">
    <property type="entry name" value="ZF_C3H1"/>
    <property type="match status" value="2"/>
</dbReference>
<dbReference type="GO" id="GO:0071051">
    <property type="term" value="P:poly(A)-dependent snoRNA 3'-end processing"/>
    <property type="evidence" value="ECO:0007669"/>
    <property type="project" value="TreeGrafter"/>
</dbReference>
<name>A0A8J2JH40_9HEXA</name>
<dbReference type="GO" id="GO:0000175">
    <property type="term" value="F:3'-5'-RNA exonuclease activity"/>
    <property type="evidence" value="ECO:0007669"/>
    <property type="project" value="InterPro"/>
</dbReference>
<dbReference type="Pfam" id="PF01612">
    <property type="entry name" value="DNA_pol_A_exo1"/>
    <property type="match status" value="1"/>
</dbReference>
<evidence type="ECO:0000313" key="4">
    <source>
        <dbReference type="Proteomes" id="UP000708208"/>
    </source>
</evidence>
<feature type="domain" description="C3H1-type" evidence="2">
    <location>
        <begin position="433"/>
        <end position="456"/>
    </location>
</feature>
<feature type="domain" description="C3H1-type" evidence="2">
    <location>
        <begin position="405"/>
        <end position="432"/>
    </location>
</feature>
<dbReference type="PANTHER" id="PTHR12124:SF47">
    <property type="entry name" value="EXOSOME COMPONENT 10"/>
    <property type="match status" value="1"/>
</dbReference>
<keyword evidence="1" id="KW-0862">Zinc</keyword>
<dbReference type="GO" id="GO:0071036">
    <property type="term" value="P:nuclear polyadenylation-dependent snoRNA catabolic process"/>
    <property type="evidence" value="ECO:0007669"/>
    <property type="project" value="TreeGrafter"/>
</dbReference>
<dbReference type="GO" id="GO:0003727">
    <property type="term" value="F:single-stranded RNA binding"/>
    <property type="evidence" value="ECO:0007669"/>
    <property type="project" value="TreeGrafter"/>
</dbReference>
<dbReference type="GO" id="GO:0071044">
    <property type="term" value="P:histone mRNA catabolic process"/>
    <property type="evidence" value="ECO:0007669"/>
    <property type="project" value="TreeGrafter"/>
</dbReference>
<dbReference type="SMART" id="SM00474">
    <property type="entry name" value="35EXOc"/>
    <property type="match status" value="1"/>
</dbReference>
<gene>
    <name evidence="3" type="ORF">AFUS01_LOCUS6269</name>
</gene>
<keyword evidence="1" id="KW-0479">Metal-binding</keyword>
<dbReference type="EMBL" id="CAJVCH010041162">
    <property type="protein sequence ID" value="CAG7716780.1"/>
    <property type="molecule type" value="Genomic_DNA"/>
</dbReference>
<dbReference type="GO" id="GO:0000467">
    <property type="term" value="P:exonucleolytic trimming to generate mature 3'-end of 5.8S rRNA from tricistronic rRNA transcript (SSU-rRNA, 5.8S rRNA, LSU-rRNA)"/>
    <property type="evidence" value="ECO:0007669"/>
    <property type="project" value="InterPro"/>
</dbReference>
<dbReference type="GO" id="GO:0071040">
    <property type="term" value="P:nuclear polyadenylation-dependent antisense transcript catabolic process"/>
    <property type="evidence" value="ECO:0007669"/>
    <property type="project" value="TreeGrafter"/>
</dbReference>
<feature type="zinc finger region" description="C3H1-type" evidence="1">
    <location>
        <begin position="405"/>
        <end position="432"/>
    </location>
</feature>